<protein>
    <submittedName>
        <fullName evidence="1">Uncharacterized protein</fullName>
    </submittedName>
</protein>
<dbReference type="AlphaFoldDB" id="A0A2P2R4B5"/>
<accession>A0A2P2R4B5</accession>
<dbReference type="EMBL" id="GGEC01093609">
    <property type="protein sequence ID" value="MBX74093.1"/>
    <property type="molecule type" value="Transcribed_RNA"/>
</dbReference>
<proteinExistence type="predicted"/>
<sequence>MLEQGMTLNHYFHNTSHKL</sequence>
<evidence type="ECO:0000313" key="1">
    <source>
        <dbReference type="EMBL" id="MBX74093.1"/>
    </source>
</evidence>
<reference evidence="1" key="1">
    <citation type="submission" date="2018-02" db="EMBL/GenBank/DDBJ databases">
        <title>Rhizophora mucronata_Transcriptome.</title>
        <authorList>
            <person name="Meera S.P."/>
            <person name="Sreeshan A."/>
            <person name="Augustine A."/>
        </authorList>
    </citation>
    <scope>NUCLEOTIDE SEQUENCE</scope>
    <source>
        <tissue evidence="1">Leaf</tissue>
    </source>
</reference>
<organism evidence="1">
    <name type="scientific">Rhizophora mucronata</name>
    <name type="common">Asiatic mangrove</name>
    <dbReference type="NCBI Taxonomy" id="61149"/>
    <lineage>
        <taxon>Eukaryota</taxon>
        <taxon>Viridiplantae</taxon>
        <taxon>Streptophyta</taxon>
        <taxon>Embryophyta</taxon>
        <taxon>Tracheophyta</taxon>
        <taxon>Spermatophyta</taxon>
        <taxon>Magnoliopsida</taxon>
        <taxon>eudicotyledons</taxon>
        <taxon>Gunneridae</taxon>
        <taxon>Pentapetalae</taxon>
        <taxon>rosids</taxon>
        <taxon>fabids</taxon>
        <taxon>Malpighiales</taxon>
        <taxon>Rhizophoraceae</taxon>
        <taxon>Rhizophora</taxon>
    </lineage>
</organism>
<name>A0A2P2R4B5_RHIMU</name>